<dbReference type="RefSeq" id="WP_123266408.1">
    <property type="nucleotide sequence ID" value="NZ_RJUG01000004.1"/>
</dbReference>
<feature type="chain" id="PRO_5018097866" description="DUF1735 domain-containing protein" evidence="1">
    <location>
        <begin position="20"/>
        <end position="173"/>
    </location>
</feature>
<organism evidence="2 3">
    <name type="scientific">Kaistella daneshvariae</name>
    <dbReference type="NCBI Taxonomy" id="2487074"/>
    <lineage>
        <taxon>Bacteria</taxon>
        <taxon>Pseudomonadati</taxon>
        <taxon>Bacteroidota</taxon>
        <taxon>Flavobacteriia</taxon>
        <taxon>Flavobacteriales</taxon>
        <taxon>Weeksellaceae</taxon>
        <taxon>Chryseobacterium group</taxon>
        <taxon>Kaistella</taxon>
    </lineage>
</organism>
<name>A0A3N0WSM6_9FLAO</name>
<dbReference type="EMBL" id="RJUG01000004">
    <property type="protein sequence ID" value="ROI08098.1"/>
    <property type="molecule type" value="Genomic_DNA"/>
</dbReference>
<dbReference type="Proteomes" id="UP000270224">
    <property type="component" value="Unassembled WGS sequence"/>
</dbReference>
<dbReference type="AlphaFoldDB" id="A0A3N0WSM6"/>
<evidence type="ECO:0000256" key="1">
    <source>
        <dbReference type="SAM" id="SignalP"/>
    </source>
</evidence>
<accession>A0A3N0WSM6</accession>
<protein>
    <recommendedName>
        <fullName evidence="4">DUF1735 domain-containing protein</fullName>
    </recommendedName>
</protein>
<sequence>MKKYFLVALLGIFSFGALTSCTDRNDDVLVQDNDTYSVVLDINATNFVKDANNQYTISRNFTSPLYNTDVVLIYRKAGTGSDGSPVWQLIPRTIYLSNGRELDYDFDFTKNDIQIYADGNYDVSTTPEYLNNQTFRVVLVPTSSGAKNANLNYNDYNSVIKFYNIDDTKVKNL</sequence>
<dbReference type="OrthoDB" id="1524444at2"/>
<reference evidence="3" key="1">
    <citation type="submission" date="2018-11" db="EMBL/GenBank/DDBJ databases">
        <title>Proposal to divide the Flavobacteriaceae and reorganize its genera based on Amino Acid Identity values calculated from whole genome sequences.</title>
        <authorList>
            <person name="Nicholson A.C."/>
            <person name="Gulvik C.A."/>
            <person name="Whitney A.M."/>
            <person name="Humrighouse B.W."/>
            <person name="Bell M."/>
            <person name="Holmes B."/>
            <person name="Steigerwalt A."/>
            <person name="Villarma A."/>
            <person name="Sheth M."/>
            <person name="Batra D."/>
            <person name="Pryor J."/>
            <person name="Bernardet J.-F."/>
            <person name="Hugo C."/>
            <person name="Kampfer P."/>
            <person name="Newman J."/>
            <person name="Mcquiston J.R."/>
        </authorList>
    </citation>
    <scope>NUCLEOTIDE SEQUENCE [LARGE SCALE GENOMIC DNA]</scope>
    <source>
        <strain evidence="3">H3056</strain>
    </source>
</reference>
<comment type="caution">
    <text evidence="2">The sequence shown here is derived from an EMBL/GenBank/DDBJ whole genome shotgun (WGS) entry which is preliminary data.</text>
</comment>
<evidence type="ECO:0008006" key="4">
    <source>
        <dbReference type="Google" id="ProtNLM"/>
    </source>
</evidence>
<evidence type="ECO:0000313" key="2">
    <source>
        <dbReference type="EMBL" id="ROI08098.1"/>
    </source>
</evidence>
<feature type="signal peptide" evidence="1">
    <location>
        <begin position="1"/>
        <end position="19"/>
    </location>
</feature>
<proteinExistence type="predicted"/>
<evidence type="ECO:0000313" key="3">
    <source>
        <dbReference type="Proteomes" id="UP000270224"/>
    </source>
</evidence>
<dbReference type="PROSITE" id="PS51257">
    <property type="entry name" value="PROKAR_LIPOPROTEIN"/>
    <property type="match status" value="1"/>
</dbReference>
<gene>
    <name evidence="2" type="ORF">EGI11_10615</name>
</gene>
<reference evidence="3" key="2">
    <citation type="submission" date="2018-11" db="EMBL/GenBank/DDBJ databases">
        <title>Proposal to divide the Flavobacteriaceae and reorganize its genera based on Amino Acid Identity values calculated from whole genome sequences.</title>
        <authorList>
            <person name="Nicholson A.C."/>
            <person name="Gulvik C.A."/>
            <person name="Whitney A.M."/>
            <person name="Humrighouse B.W."/>
            <person name="Bell M."/>
            <person name="Holmens B."/>
            <person name="Steigerwalt A."/>
            <person name="Villarma A."/>
            <person name="Sheth M."/>
            <person name="Batra D."/>
            <person name="Pryor J."/>
            <person name="Bernardet J.-F."/>
            <person name="Hugo C."/>
            <person name="Kampfer P."/>
            <person name="Newman J."/>
            <person name="Mcquiston J.R."/>
        </authorList>
    </citation>
    <scope>NUCLEOTIDE SEQUENCE [LARGE SCALE GENOMIC DNA]</scope>
    <source>
        <strain evidence="3">H3056</strain>
    </source>
</reference>
<keyword evidence="1" id="KW-0732">Signal</keyword>